<evidence type="ECO:0000256" key="15">
    <source>
        <dbReference type="ARBA" id="ARBA00047527"/>
    </source>
</evidence>
<dbReference type="InterPro" id="IPR013792">
    <property type="entry name" value="RNA3'P_cycl/enolpyr_Trfase_a/b"/>
</dbReference>
<dbReference type="PANTHER" id="PTHR43783">
    <property type="entry name" value="UDP-N-ACETYLGLUCOSAMINE 1-CARBOXYVINYLTRANSFERASE"/>
    <property type="match status" value="1"/>
</dbReference>
<dbReference type="InterPro" id="IPR036968">
    <property type="entry name" value="Enolpyruvate_Tfrase_sf"/>
</dbReference>
<evidence type="ECO:0000256" key="12">
    <source>
        <dbReference type="ARBA" id="ARBA00039754"/>
    </source>
</evidence>
<keyword evidence="6" id="KW-0133">Cell shape</keyword>
<evidence type="ECO:0000256" key="5">
    <source>
        <dbReference type="ARBA" id="ARBA00022679"/>
    </source>
</evidence>
<evidence type="ECO:0000256" key="9">
    <source>
        <dbReference type="ARBA" id="ARBA00023316"/>
    </source>
</evidence>
<dbReference type="SUPFAM" id="SSF55205">
    <property type="entry name" value="EPT/RTPC-like"/>
    <property type="match status" value="1"/>
</dbReference>
<comment type="catalytic activity">
    <reaction evidence="15">
        <text>phosphoenolpyruvate + UDP-N-acetyl-alpha-D-glucosamine = UDP-N-acetyl-3-O-(1-carboxyvinyl)-alpha-D-glucosamine + phosphate</text>
        <dbReference type="Rhea" id="RHEA:18681"/>
        <dbReference type="ChEBI" id="CHEBI:43474"/>
        <dbReference type="ChEBI" id="CHEBI:57705"/>
        <dbReference type="ChEBI" id="CHEBI:58702"/>
        <dbReference type="ChEBI" id="CHEBI:68483"/>
        <dbReference type="EC" id="2.5.1.7"/>
    </reaction>
</comment>
<comment type="pathway">
    <text evidence="2">Cell wall biogenesis; peptidoglycan biosynthesis.</text>
</comment>
<dbReference type="GO" id="GO:0051301">
    <property type="term" value="P:cell division"/>
    <property type="evidence" value="ECO:0007669"/>
    <property type="project" value="UniProtKB-KW"/>
</dbReference>
<evidence type="ECO:0000256" key="1">
    <source>
        <dbReference type="ARBA" id="ARBA00004496"/>
    </source>
</evidence>
<protein>
    <recommendedName>
        <fullName evidence="12">UDP-N-acetylglucosamine 1-carboxyvinyltransferase</fullName>
        <ecNumber evidence="11">2.5.1.7</ecNumber>
    </recommendedName>
    <alternativeName>
        <fullName evidence="13">Enoylpyruvate transferase</fullName>
    </alternativeName>
    <alternativeName>
        <fullName evidence="14">UDP-N-acetylglucosamine enolpyruvyl transferase</fullName>
    </alternativeName>
</protein>
<organism evidence="17">
    <name type="scientific">freshwater metagenome</name>
    <dbReference type="NCBI Taxonomy" id="449393"/>
    <lineage>
        <taxon>unclassified sequences</taxon>
        <taxon>metagenomes</taxon>
        <taxon>ecological metagenomes</taxon>
    </lineage>
</organism>
<evidence type="ECO:0000259" key="16">
    <source>
        <dbReference type="Pfam" id="PF00275"/>
    </source>
</evidence>
<proteinExistence type="inferred from homology"/>
<dbReference type="EC" id="2.5.1.7" evidence="11"/>
<keyword evidence="3" id="KW-0963">Cytoplasm</keyword>
<keyword evidence="4" id="KW-0132">Cell division</keyword>
<evidence type="ECO:0000256" key="13">
    <source>
        <dbReference type="ARBA" id="ARBA00042443"/>
    </source>
</evidence>
<evidence type="ECO:0000313" key="17">
    <source>
        <dbReference type="EMBL" id="CAB4565835.1"/>
    </source>
</evidence>
<evidence type="ECO:0000256" key="11">
    <source>
        <dbReference type="ARBA" id="ARBA00039108"/>
    </source>
</evidence>
<reference evidence="17" key="1">
    <citation type="submission" date="2020-05" db="EMBL/GenBank/DDBJ databases">
        <authorList>
            <person name="Chiriac C."/>
            <person name="Salcher M."/>
            <person name="Ghai R."/>
            <person name="Kavagutti S V."/>
        </authorList>
    </citation>
    <scope>NUCLEOTIDE SEQUENCE</scope>
</reference>
<dbReference type="GO" id="GO:0008360">
    <property type="term" value="P:regulation of cell shape"/>
    <property type="evidence" value="ECO:0007669"/>
    <property type="project" value="UniProtKB-KW"/>
</dbReference>
<dbReference type="HAMAP" id="MF_00111">
    <property type="entry name" value="MurA"/>
    <property type="match status" value="1"/>
</dbReference>
<keyword evidence="8" id="KW-0131">Cell cycle</keyword>
<gene>
    <name evidence="17" type="ORF">UFOPK1572_01104</name>
</gene>
<dbReference type="InterPro" id="IPR001986">
    <property type="entry name" value="Enolpyruvate_Tfrase_dom"/>
</dbReference>
<name>A0A6J6DSF7_9ZZZZ</name>
<dbReference type="InterPro" id="IPR005750">
    <property type="entry name" value="UDP_GlcNAc_COvinyl_MurA"/>
</dbReference>
<dbReference type="CDD" id="cd01555">
    <property type="entry name" value="UdpNAET"/>
    <property type="match status" value="1"/>
</dbReference>
<dbReference type="GO" id="GO:0008760">
    <property type="term" value="F:UDP-N-acetylglucosamine 1-carboxyvinyltransferase activity"/>
    <property type="evidence" value="ECO:0007669"/>
    <property type="project" value="UniProtKB-EC"/>
</dbReference>
<evidence type="ECO:0000256" key="7">
    <source>
        <dbReference type="ARBA" id="ARBA00022984"/>
    </source>
</evidence>
<dbReference type="InterPro" id="IPR050068">
    <property type="entry name" value="MurA_subfamily"/>
</dbReference>
<dbReference type="AlphaFoldDB" id="A0A6J6DSF7"/>
<dbReference type="GO" id="GO:0019277">
    <property type="term" value="P:UDP-N-acetylgalactosamine biosynthetic process"/>
    <property type="evidence" value="ECO:0007669"/>
    <property type="project" value="InterPro"/>
</dbReference>
<accession>A0A6J6DSF7</accession>
<dbReference type="Gene3D" id="3.65.10.10">
    <property type="entry name" value="Enolpyruvate transferase domain"/>
    <property type="match status" value="2"/>
</dbReference>
<dbReference type="GO" id="GO:0005737">
    <property type="term" value="C:cytoplasm"/>
    <property type="evidence" value="ECO:0007669"/>
    <property type="project" value="UniProtKB-SubCell"/>
</dbReference>
<keyword evidence="7" id="KW-0573">Peptidoglycan synthesis</keyword>
<dbReference type="GO" id="GO:0071555">
    <property type="term" value="P:cell wall organization"/>
    <property type="evidence" value="ECO:0007669"/>
    <property type="project" value="UniProtKB-KW"/>
</dbReference>
<evidence type="ECO:0000256" key="14">
    <source>
        <dbReference type="ARBA" id="ARBA00042842"/>
    </source>
</evidence>
<evidence type="ECO:0000256" key="4">
    <source>
        <dbReference type="ARBA" id="ARBA00022618"/>
    </source>
</evidence>
<evidence type="ECO:0000256" key="3">
    <source>
        <dbReference type="ARBA" id="ARBA00022490"/>
    </source>
</evidence>
<dbReference type="GO" id="GO:0009252">
    <property type="term" value="P:peptidoglycan biosynthetic process"/>
    <property type="evidence" value="ECO:0007669"/>
    <property type="project" value="UniProtKB-KW"/>
</dbReference>
<evidence type="ECO:0000256" key="8">
    <source>
        <dbReference type="ARBA" id="ARBA00023306"/>
    </source>
</evidence>
<dbReference type="NCBIfam" id="TIGR01072">
    <property type="entry name" value="murA"/>
    <property type="match status" value="1"/>
</dbReference>
<keyword evidence="9" id="KW-0961">Cell wall biogenesis/degradation</keyword>
<comment type="subcellular location">
    <subcellularLocation>
        <location evidence="1">Cytoplasm</location>
    </subcellularLocation>
</comment>
<feature type="domain" description="Enolpyruvate transferase" evidence="16">
    <location>
        <begin position="50"/>
        <end position="454"/>
    </location>
</feature>
<keyword evidence="5" id="KW-0808">Transferase</keyword>
<dbReference type="EMBL" id="CAEZTC010000146">
    <property type="protein sequence ID" value="CAB4565835.1"/>
    <property type="molecule type" value="Genomic_DNA"/>
</dbReference>
<dbReference type="NCBIfam" id="NF006873">
    <property type="entry name" value="PRK09369.1"/>
    <property type="match status" value="1"/>
</dbReference>
<sequence>MMRRKRLGGQSPLGHAIEASPPIHGHGGSILIAMPFDPTNSHDVIVASHSGPLFGEVVVPGAKNSVLKLMAATLLADGTYRLTNVPVIDDVDIMADLLEALGLRITKIAAPRGEVGQHLEIVNSGAIRPVAPFELADRIRASVNVVGPLLGRFGEIDIALPGGDDFGGRPIDMHLRGLEAMGAVFDVTSDGIVGRCQRLRGADIEFDFPSVGATENMLMASVVAEGTTTLRNAAREPEIVDLCEMLKKMGCRIEGVGTSNLVIHGVLPSTLQSVTHCVVTDRVQAATYVAAVAMCGGSIRIERAVAEHMGMMLSRFTDMGISFQIDPAGIVATAPQRLSSIDVATLPYPGVATDYKPLVVAMLSIAQGVGIVTENLYPGRFRYVEELRKLGADISIDGHHAVVRGVDHLRGASVVAPDIRAGAALVVAGLAAQGMTEISDVFHIDRGYDDIVGRLAGLGASVTRIRPEN</sequence>
<evidence type="ECO:0000256" key="6">
    <source>
        <dbReference type="ARBA" id="ARBA00022960"/>
    </source>
</evidence>
<comment type="similarity">
    <text evidence="10">Belongs to the EPSP synthase family. MurA subfamily.</text>
</comment>
<dbReference type="Pfam" id="PF00275">
    <property type="entry name" value="EPSP_synthase"/>
    <property type="match status" value="1"/>
</dbReference>
<evidence type="ECO:0000256" key="2">
    <source>
        <dbReference type="ARBA" id="ARBA00004752"/>
    </source>
</evidence>
<evidence type="ECO:0000256" key="10">
    <source>
        <dbReference type="ARBA" id="ARBA00038367"/>
    </source>
</evidence>
<dbReference type="PANTHER" id="PTHR43783:SF1">
    <property type="entry name" value="UDP-N-ACETYLGLUCOSAMINE 1-CARBOXYVINYLTRANSFERASE"/>
    <property type="match status" value="1"/>
</dbReference>